<evidence type="ECO:0000313" key="1">
    <source>
        <dbReference type="EMBL" id="QHT90615.1"/>
    </source>
</evidence>
<dbReference type="AlphaFoldDB" id="A0A6C0IDU6"/>
<name>A0A6C0IDU6_9ZZZZ</name>
<accession>A0A6C0IDU6</accession>
<reference evidence="1" key="1">
    <citation type="journal article" date="2020" name="Nature">
        <title>Giant virus diversity and host interactions through global metagenomics.</title>
        <authorList>
            <person name="Schulz F."/>
            <person name="Roux S."/>
            <person name="Paez-Espino D."/>
            <person name="Jungbluth S."/>
            <person name="Walsh D.A."/>
            <person name="Denef V.J."/>
            <person name="McMahon K.D."/>
            <person name="Konstantinidis K.T."/>
            <person name="Eloe-Fadrosh E.A."/>
            <person name="Kyrpides N.C."/>
            <person name="Woyke T."/>
        </authorList>
    </citation>
    <scope>NUCLEOTIDE SEQUENCE</scope>
    <source>
        <strain evidence="1">GVMAG-M-3300023184-71</strain>
    </source>
</reference>
<organism evidence="1">
    <name type="scientific">viral metagenome</name>
    <dbReference type="NCBI Taxonomy" id="1070528"/>
    <lineage>
        <taxon>unclassified sequences</taxon>
        <taxon>metagenomes</taxon>
        <taxon>organismal metagenomes</taxon>
    </lineage>
</organism>
<sequence length="245" mass="29585">MSSSLGFIMLRHVNSPTTNQYWQECYMRIRTLYPDNWILIIDDHSVLSMVDSNFSMRKCKVIHSEFPQAGELLGYYYFHKTRLFSQAVILHDSVFLQQKLPTVQDPVRFLWHFTHSWDNPKQEKMWLAKLRHSHNLLPFYERKKEWWGCFGAQSMIQLEFLDFLEKKYGLFEHVLPSMKTRVDRMCMERVLAVLCTLEFNQLQWKPSFLGDIHKYGLPWGYDFKHYRTKPRTWKHLPAVKVWTGR</sequence>
<protein>
    <recommendedName>
        <fullName evidence="2">Glycosyltransferase</fullName>
    </recommendedName>
</protein>
<dbReference type="EMBL" id="MN740156">
    <property type="protein sequence ID" value="QHT90615.1"/>
    <property type="molecule type" value="Genomic_DNA"/>
</dbReference>
<evidence type="ECO:0008006" key="2">
    <source>
        <dbReference type="Google" id="ProtNLM"/>
    </source>
</evidence>
<proteinExistence type="predicted"/>